<evidence type="ECO:0000256" key="1">
    <source>
        <dbReference type="ARBA" id="ARBA00022475"/>
    </source>
</evidence>
<organism evidence="6 7">
    <name type="scientific">Alicyclobacillus cellulosilyticus</name>
    <dbReference type="NCBI Taxonomy" id="1003997"/>
    <lineage>
        <taxon>Bacteria</taxon>
        <taxon>Bacillati</taxon>
        <taxon>Bacillota</taxon>
        <taxon>Bacilli</taxon>
        <taxon>Bacillales</taxon>
        <taxon>Alicyclobacillaceae</taxon>
        <taxon>Alicyclobacillus</taxon>
    </lineage>
</organism>
<dbReference type="Gene3D" id="3.40.190.10">
    <property type="entry name" value="Periplasmic binding protein-like II"/>
    <property type="match status" value="2"/>
</dbReference>
<evidence type="ECO:0000313" key="6">
    <source>
        <dbReference type="EMBL" id="GGJ00347.1"/>
    </source>
</evidence>
<dbReference type="PANTHER" id="PTHR43649">
    <property type="entry name" value="ARABINOSE-BINDING PROTEIN-RELATED"/>
    <property type="match status" value="1"/>
</dbReference>
<evidence type="ECO:0000256" key="4">
    <source>
        <dbReference type="ARBA" id="ARBA00023139"/>
    </source>
</evidence>
<keyword evidence="5" id="KW-0449">Lipoprotein</keyword>
<dbReference type="Pfam" id="PF01547">
    <property type="entry name" value="SBP_bac_1"/>
    <property type="match status" value="1"/>
</dbReference>
<protein>
    <submittedName>
        <fullName evidence="6">Sugar ABC transporter substrate-binding protein</fullName>
    </submittedName>
</protein>
<evidence type="ECO:0000256" key="2">
    <source>
        <dbReference type="ARBA" id="ARBA00022729"/>
    </source>
</evidence>
<dbReference type="RefSeq" id="WP_188881174.1">
    <property type="nucleotide sequence ID" value="NZ_BMOY01000007.1"/>
</dbReference>
<evidence type="ECO:0000256" key="3">
    <source>
        <dbReference type="ARBA" id="ARBA00023136"/>
    </source>
</evidence>
<keyword evidence="2" id="KW-0732">Signal</keyword>
<keyword evidence="1" id="KW-1003">Cell membrane</keyword>
<sequence>MKNKVWGGVAAGAAALVVVGGVFVAQTTRNNASAKDAITGTITVLTNRTDMQANGMLKKYAQEFEKKYPGTHVQWQTFVDTSTVQAQMNGGVYPDVMLVLPNITRDQLPTYFAPLDDLGLDNKIYLKDWDSYQGKVYGIPSFANVNGIVYNKAAFRKAGITQPPKTLNEFYQDCAKLKKAGIIPIEMNYTDKWPLSNWSNSLPDLIAKDANYMNTLVKSNAPFSTNTPEGQALAIARKIIENGWAEKDWKNTNWANSKVLLAKGKAAMMFLGNWAVPQIIADGAPSKDVGFFPFPASNDGKNVAIMGPDWCYAVNKHSKHIATAKAFVKWMLLDSGFANYAGGIPIIKGQKSNVPQLAEFQKLTWKTLTAVPDSDKLTKLENAAQIDITGGGATQTVLNAPSLQAAFKQLNQAWANAKSMLGY</sequence>
<dbReference type="InterPro" id="IPR050490">
    <property type="entry name" value="Bact_solute-bd_prot1"/>
</dbReference>
<keyword evidence="4" id="KW-0564">Palmitate</keyword>
<evidence type="ECO:0000256" key="5">
    <source>
        <dbReference type="ARBA" id="ARBA00023288"/>
    </source>
</evidence>
<gene>
    <name evidence="6" type="ORF">GCM10010885_06970</name>
</gene>
<comment type="caution">
    <text evidence="6">The sequence shown here is derived from an EMBL/GenBank/DDBJ whole genome shotgun (WGS) entry which is preliminary data.</text>
</comment>
<dbReference type="EMBL" id="BMOY01000007">
    <property type="protein sequence ID" value="GGJ00347.1"/>
    <property type="molecule type" value="Genomic_DNA"/>
</dbReference>
<dbReference type="SUPFAM" id="SSF53850">
    <property type="entry name" value="Periplasmic binding protein-like II"/>
    <property type="match status" value="1"/>
</dbReference>
<reference evidence="6" key="2">
    <citation type="submission" date="2020-09" db="EMBL/GenBank/DDBJ databases">
        <authorList>
            <person name="Sun Q."/>
            <person name="Ohkuma M."/>
        </authorList>
    </citation>
    <scope>NUCLEOTIDE SEQUENCE</scope>
    <source>
        <strain evidence="6">JCM 18487</strain>
    </source>
</reference>
<dbReference type="Proteomes" id="UP000637695">
    <property type="component" value="Unassembled WGS sequence"/>
</dbReference>
<dbReference type="AlphaFoldDB" id="A0A917NGY8"/>
<evidence type="ECO:0000313" key="7">
    <source>
        <dbReference type="Proteomes" id="UP000637695"/>
    </source>
</evidence>
<proteinExistence type="predicted"/>
<reference evidence="6" key="1">
    <citation type="journal article" date="2014" name="Int. J. Syst. Evol. Microbiol.">
        <title>Complete genome sequence of Corynebacterium casei LMG S-19264T (=DSM 44701T), isolated from a smear-ripened cheese.</title>
        <authorList>
            <consortium name="US DOE Joint Genome Institute (JGI-PGF)"/>
            <person name="Walter F."/>
            <person name="Albersmeier A."/>
            <person name="Kalinowski J."/>
            <person name="Ruckert C."/>
        </authorList>
    </citation>
    <scope>NUCLEOTIDE SEQUENCE</scope>
    <source>
        <strain evidence="6">JCM 18487</strain>
    </source>
</reference>
<name>A0A917NGY8_9BACL</name>
<accession>A0A917NGY8</accession>
<dbReference type="PANTHER" id="PTHR43649:SF33">
    <property type="entry name" value="POLYGALACTURONAN_RHAMNOGALACTURONAN-BINDING PROTEIN YTCQ"/>
    <property type="match status" value="1"/>
</dbReference>
<dbReference type="InterPro" id="IPR006059">
    <property type="entry name" value="SBP"/>
</dbReference>
<keyword evidence="7" id="KW-1185">Reference proteome</keyword>
<keyword evidence="3" id="KW-0472">Membrane</keyword>